<gene>
    <name evidence="2" type="ORF">Achr_24500</name>
</gene>
<sequence>MKKFGILALTIGMLTVGTVNAAEIVREVTSETSGQATGGMSGMMAGSVGGPIGAVIGAGLGALFGGSGQKALGASERIYLVRTDSGELKEYRSPNYVFAEGDKVVIYGNRPRPYGWTPETTEAFAYNGVN</sequence>
<dbReference type="EMBL" id="CP010415">
    <property type="protein sequence ID" value="AJE21886.1"/>
    <property type="molecule type" value="Genomic_DNA"/>
</dbReference>
<keyword evidence="3" id="KW-1185">Reference proteome</keyword>
<proteinExistence type="predicted"/>
<feature type="chain" id="PRO_5002172961" evidence="1">
    <location>
        <begin position="22"/>
        <end position="130"/>
    </location>
</feature>
<protein>
    <submittedName>
        <fullName evidence="2">Uncharacterized protein</fullName>
    </submittedName>
</protein>
<accession>A0A0C4WN32</accession>
<evidence type="ECO:0000313" key="3">
    <source>
        <dbReference type="Proteomes" id="UP000068210"/>
    </source>
</evidence>
<name>A0A0C4WN32_9GAMM</name>
<feature type="signal peptide" evidence="1">
    <location>
        <begin position="1"/>
        <end position="21"/>
    </location>
</feature>
<dbReference type="HOGENOM" id="CLU_149336_1_0_6"/>
<dbReference type="RefSeq" id="WP_039804746.1">
    <property type="nucleotide sequence ID" value="NZ_CP010415.1"/>
</dbReference>
<organism evidence="2 3">
    <name type="scientific">Azotobacter chroococcum NCIMB 8003</name>
    <dbReference type="NCBI Taxonomy" id="1328314"/>
    <lineage>
        <taxon>Bacteria</taxon>
        <taxon>Pseudomonadati</taxon>
        <taxon>Pseudomonadota</taxon>
        <taxon>Gammaproteobacteria</taxon>
        <taxon>Pseudomonadales</taxon>
        <taxon>Pseudomonadaceae</taxon>
        <taxon>Azotobacter</taxon>
    </lineage>
</organism>
<dbReference type="Proteomes" id="UP000068210">
    <property type="component" value="Chromosome"/>
</dbReference>
<evidence type="ECO:0000256" key="1">
    <source>
        <dbReference type="SAM" id="SignalP"/>
    </source>
</evidence>
<reference evidence="2 3" key="1">
    <citation type="journal article" date="2015" name="PLoS ONE">
        <title>Azotobacter Genomes: The Genome of Azotobacter chroococcum NCIMB 8003 (ATCC 4412).</title>
        <authorList>
            <person name="Robson R.L."/>
            <person name="Jones R."/>
            <person name="Robson R.M."/>
            <person name="Schwartz A."/>
            <person name="Richardson T.H."/>
        </authorList>
    </citation>
    <scope>NUCLEOTIDE SEQUENCE [LARGE SCALE GENOMIC DNA]</scope>
    <source>
        <strain evidence="2 3">NCIMB 8003</strain>
    </source>
</reference>
<dbReference type="AlphaFoldDB" id="A0A0C4WN32"/>
<dbReference type="KEGG" id="acx:Achr_24500"/>
<evidence type="ECO:0000313" key="2">
    <source>
        <dbReference type="EMBL" id="AJE21886.1"/>
    </source>
</evidence>
<keyword evidence="1" id="KW-0732">Signal</keyword>